<proteinExistence type="predicted"/>
<dbReference type="GO" id="GO:0003700">
    <property type="term" value="F:DNA-binding transcription factor activity"/>
    <property type="evidence" value="ECO:0007669"/>
    <property type="project" value="InterPro"/>
</dbReference>
<dbReference type="InterPro" id="IPR036390">
    <property type="entry name" value="WH_DNA-bd_sf"/>
</dbReference>
<evidence type="ECO:0000313" key="3">
    <source>
        <dbReference type="Proteomes" id="UP000036771"/>
    </source>
</evidence>
<dbReference type="SUPFAM" id="SSF46785">
    <property type="entry name" value="Winged helix' DNA-binding domain"/>
    <property type="match status" value="1"/>
</dbReference>
<evidence type="ECO:0000313" key="2">
    <source>
        <dbReference type="EMBL" id="GAO97468.1"/>
    </source>
</evidence>
<dbReference type="AlphaFoldDB" id="A0A0K8MBC0"/>
<accession>A0A0K8MBC0</accession>
<dbReference type="Proteomes" id="UP000036771">
    <property type="component" value="Unassembled WGS sequence"/>
</dbReference>
<organism evidence="2 3">
    <name type="scientific">Caedimonas varicaedens</name>
    <dbReference type="NCBI Taxonomy" id="1629334"/>
    <lineage>
        <taxon>Bacteria</taxon>
        <taxon>Pseudomonadati</taxon>
        <taxon>Pseudomonadota</taxon>
        <taxon>Alphaproteobacteria</taxon>
        <taxon>Holosporales</taxon>
        <taxon>Caedimonadaceae</taxon>
        <taxon>Caedimonas</taxon>
    </lineage>
</organism>
<dbReference type="Gene3D" id="1.10.10.10">
    <property type="entry name" value="Winged helix-like DNA-binding domain superfamily/Winged helix DNA-binding domain"/>
    <property type="match status" value="1"/>
</dbReference>
<sequence length="107" mass="12463">MRGCIKIQPMICIILPPALTNVTYNLKKMIENQYLIQQQSAHDKRSSTIKLSPKGLKLFKNFDNILTQHTKNMKHNALNDQDLKNLKSLLQKLEAFWNLTATHDLRF</sequence>
<name>A0A0K8MBC0_9PROT</name>
<dbReference type="EMBL" id="BBVC01000005">
    <property type="protein sequence ID" value="GAO97468.1"/>
    <property type="molecule type" value="Genomic_DNA"/>
</dbReference>
<reference evidence="2 3" key="1">
    <citation type="submission" date="2015-03" db="EMBL/GenBank/DDBJ databases">
        <title>Caedibacter varicaedens, whole genome shotgun sequence.</title>
        <authorList>
            <person name="Suzuki H."/>
            <person name="Dapper A.L."/>
            <person name="Gibson A.K."/>
            <person name="Jackson C."/>
            <person name="Lee H."/>
            <person name="Pejaver V.R."/>
            <person name="Doak T."/>
            <person name="Lynch M."/>
        </authorList>
    </citation>
    <scope>NUCLEOTIDE SEQUENCE [LARGE SCALE GENOMIC DNA]</scope>
</reference>
<evidence type="ECO:0000259" key="1">
    <source>
        <dbReference type="Pfam" id="PF13463"/>
    </source>
</evidence>
<dbReference type="InterPro" id="IPR036388">
    <property type="entry name" value="WH-like_DNA-bd_sf"/>
</dbReference>
<comment type="caution">
    <text evidence="2">The sequence shown here is derived from an EMBL/GenBank/DDBJ whole genome shotgun (WGS) entry which is preliminary data.</text>
</comment>
<dbReference type="STRING" id="1629334.Cva_00100"/>
<dbReference type="Pfam" id="PF13463">
    <property type="entry name" value="HTH_27"/>
    <property type="match status" value="1"/>
</dbReference>
<protein>
    <recommendedName>
        <fullName evidence="1">HTH marR-type domain-containing protein</fullName>
    </recommendedName>
</protein>
<keyword evidence="3" id="KW-1185">Reference proteome</keyword>
<dbReference type="InterPro" id="IPR000835">
    <property type="entry name" value="HTH_MarR-typ"/>
</dbReference>
<gene>
    <name evidence="2" type="ORF">Cva_00100</name>
</gene>
<feature type="domain" description="HTH marR-type" evidence="1">
    <location>
        <begin position="19"/>
        <end position="55"/>
    </location>
</feature>